<sequence>LEYDQILDDEHNKLLKMEEDLSEAQFVKDNINSEQQRYVAAIKEIREEIDIMQRHRRSLEDKLEIVVLKNNEELRNRKATVAFVANEAAQKTGKPSNPLFGLERAFETANRRTDLIEYAPQERILSRFSCK</sequence>
<proteinExistence type="predicted"/>
<name>A0A820P4U3_9BILA</name>
<dbReference type="Proteomes" id="UP000663868">
    <property type="component" value="Unassembled WGS sequence"/>
</dbReference>
<keyword evidence="1" id="KW-0175">Coiled coil</keyword>
<organism evidence="2 3">
    <name type="scientific">Adineta steineri</name>
    <dbReference type="NCBI Taxonomy" id="433720"/>
    <lineage>
        <taxon>Eukaryota</taxon>
        <taxon>Metazoa</taxon>
        <taxon>Spiralia</taxon>
        <taxon>Gnathifera</taxon>
        <taxon>Rotifera</taxon>
        <taxon>Eurotatoria</taxon>
        <taxon>Bdelloidea</taxon>
        <taxon>Adinetida</taxon>
        <taxon>Adinetidae</taxon>
        <taxon>Adineta</taxon>
    </lineage>
</organism>
<evidence type="ECO:0000313" key="3">
    <source>
        <dbReference type="Proteomes" id="UP000663868"/>
    </source>
</evidence>
<gene>
    <name evidence="2" type="ORF">KXQ929_LOCUS50833</name>
</gene>
<feature type="non-terminal residue" evidence="2">
    <location>
        <position position="1"/>
    </location>
</feature>
<protein>
    <submittedName>
        <fullName evidence="2">Uncharacterized protein</fullName>
    </submittedName>
</protein>
<reference evidence="2" key="1">
    <citation type="submission" date="2021-02" db="EMBL/GenBank/DDBJ databases">
        <authorList>
            <person name="Nowell W R."/>
        </authorList>
    </citation>
    <scope>NUCLEOTIDE SEQUENCE</scope>
</reference>
<accession>A0A820P4U3</accession>
<dbReference type="EMBL" id="CAJOBB010024045">
    <property type="protein sequence ID" value="CAF4397633.1"/>
    <property type="molecule type" value="Genomic_DNA"/>
</dbReference>
<evidence type="ECO:0000313" key="2">
    <source>
        <dbReference type="EMBL" id="CAF4397633.1"/>
    </source>
</evidence>
<comment type="caution">
    <text evidence="2">The sequence shown here is derived from an EMBL/GenBank/DDBJ whole genome shotgun (WGS) entry which is preliminary data.</text>
</comment>
<feature type="non-terminal residue" evidence="2">
    <location>
        <position position="131"/>
    </location>
</feature>
<evidence type="ECO:0000256" key="1">
    <source>
        <dbReference type="SAM" id="Coils"/>
    </source>
</evidence>
<dbReference type="AlphaFoldDB" id="A0A820P4U3"/>
<feature type="coiled-coil region" evidence="1">
    <location>
        <begin position="28"/>
        <end position="62"/>
    </location>
</feature>